<dbReference type="PANTHER" id="PTHR33865:SF3">
    <property type="entry name" value="PROTEIN FAM183B"/>
    <property type="match status" value="1"/>
</dbReference>
<keyword evidence="4" id="KW-0206">Cytoskeleton</keyword>
<proteinExistence type="inferred from homology"/>
<evidence type="ECO:0000256" key="6">
    <source>
        <dbReference type="ARBA" id="ARBA00034777"/>
    </source>
</evidence>
<dbReference type="GO" id="GO:0005856">
    <property type="term" value="C:cytoskeleton"/>
    <property type="evidence" value="ECO:0007669"/>
    <property type="project" value="UniProtKB-SubCell"/>
</dbReference>
<dbReference type="InParanoid" id="A0A4W3JUJ3"/>
<dbReference type="AlphaFoldDB" id="A0A4W3JUJ3"/>
<gene>
    <name evidence="7" type="primary">cfap144</name>
</gene>
<sequence length="140" mass="16605">MTGKPPVEKEPVDMVHQNAIRVEAIKKELRTQKLYTSFNINPHTKFHSLAGKPNSRFSDLDGKEDKQFIKLIGQKLLEPRKKYTYPQTESQEIGWMSTPLISSDRSDRRLNFHRHCDEITKFMDLYWRQKEQSDEKPRKS</sequence>
<accession>A0A4W3JUJ3</accession>
<dbReference type="STRING" id="7868.ENSCMIP00000035585"/>
<dbReference type="CTD" id="440585"/>
<name>A0A4W3JUJ3_CALMI</name>
<dbReference type="OrthoDB" id="446290at2759"/>
<evidence type="ECO:0000256" key="4">
    <source>
        <dbReference type="ARBA" id="ARBA00023212"/>
    </source>
</evidence>
<dbReference type="Proteomes" id="UP000314986">
    <property type="component" value="Unassembled WGS sequence"/>
</dbReference>
<dbReference type="GeneID" id="103190586"/>
<evidence type="ECO:0000256" key="2">
    <source>
        <dbReference type="ARBA" id="ARBA00004245"/>
    </source>
</evidence>
<organism evidence="7 8">
    <name type="scientific">Callorhinchus milii</name>
    <name type="common">Ghost shark</name>
    <dbReference type="NCBI Taxonomy" id="7868"/>
    <lineage>
        <taxon>Eukaryota</taxon>
        <taxon>Metazoa</taxon>
        <taxon>Chordata</taxon>
        <taxon>Craniata</taxon>
        <taxon>Vertebrata</taxon>
        <taxon>Chondrichthyes</taxon>
        <taxon>Holocephali</taxon>
        <taxon>Chimaeriformes</taxon>
        <taxon>Callorhinchidae</taxon>
        <taxon>Callorhinchus</taxon>
    </lineage>
</organism>
<dbReference type="PANTHER" id="PTHR33865">
    <property type="entry name" value="PROTEIN FAM183B"/>
    <property type="match status" value="1"/>
</dbReference>
<evidence type="ECO:0000313" key="8">
    <source>
        <dbReference type="Proteomes" id="UP000314986"/>
    </source>
</evidence>
<protein>
    <submittedName>
        <fullName evidence="7">Cilia and flagella associated protein 144</fullName>
    </submittedName>
</protein>
<reference evidence="7" key="4">
    <citation type="submission" date="2025-08" db="UniProtKB">
        <authorList>
            <consortium name="Ensembl"/>
        </authorList>
    </citation>
    <scope>IDENTIFICATION</scope>
</reference>
<keyword evidence="8" id="KW-1185">Reference proteome</keyword>
<keyword evidence="3" id="KW-0963">Cytoplasm</keyword>
<keyword evidence="5" id="KW-0966">Cell projection</keyword>
<reference evidence="7" key="5">
    <citation type="submission" date="2025-09" db="UniProtKB">
        <authorList>
            <consortium name="Ensembl"/>
        </authorList>
    </citation>
    <scope>IDENTIFICATION</scope>
</reference>
<dbReference type="KEGG" id="cmk:103190586"/>
<dbReference type="OMA" id="SQEIGWM"/>
<dbReference type="Ensembl" id="ENSCMIT00000036112.1">
    <property type="protein sequence ID" value="ENSCMIP00000035585.1"/>
    <property type="gene ID" value="ENSCMIG00000015051.1"/>
</dbReference>
<dbReference type="InterPro" id="IPR029214">
    <property type="entry name" value="CFAP144"/>
</dbReference>
<evidence type="ECO:0000313" key="7">
    <source>
        <dbReference type="Ensembl" id="ENSCMIP00000035585.1"/>
    </source>
</evidence>
<dbReference type="GeneTree" id="ENSGT00390000006224"/>
<reference evidence="8" key="1">
    <citation type="journal article" date="2006" name="Science">
        <title>Ancient noncoding elements conserved in the human genome.</title>
        <authorList>
            <person name="Venkatesh B."/>
            <person name="Kirkness E.F."/>
            <person name="Loh Y.H."/>
            <person name="Halpern A.L."/>
            <person name="Lee A.P."/>
            <person name="Johnson J."/>
            <person name="Dandona N."/>
            <person name="Viswanathan L.D."/>
            <person name="Tay A."/>
            <person name="Venter J.C."/>
            <person name="Strausberg R.L."/>
            <person name="Brenner S."/>
        </authorList>
    </citation>
    <scope>NUCLEOTIDE SEQUENCE [LARGE SCALE GENOMIC DNA]</scope>
</reference>
<evidence type="ECO:0000256" key="5">
    <source>
        <dbReference type="ARBA" id="ARBA00023273"/>
    </source>
</evidence>
<dbReference type="GO" id="GO:0097546">
    <property type="term" value="C:ciliary base"/>
    <property type="evidence" value="ECO:0007669"/>
    <property type="project" value="TreeGrafter"/>
</dbReference>
<dbReference type="Pfam" id="PF14886">
    <property type="entry name" value="FAM183"/>
    <property type="match status" value="1"/>
</dbReference>
<comment type="similarity">
    <text evidence="6">Belongs to the CFAP144 family.</text>
</comment>
<reference evidence="8" key="2">
    <citation type="journal article" date="2007" name="PLoS Biol.">
        <title>Survey sequencing and comparative analysis of the elephant shark (Callorhinchus milii) genome.</title>
        <authorList>
            <person name="Venkatesh B."/>
            <person name="Kirkness E.F."/>
            <person name="Loh Y.H."/>
            <person name="Halpern A.L."/>
            <person name="Lee A.P."/>
            <person name="Johnson J."/>
            <person name="Dandona N."/>
            <person name="Viswanathan L.D."/>
            <person name="Tay A."/>
            <person name="Venter J.C."/>
            <person name="Strausberg R.L."/>
            <person name="Brenner S."/>
        </authorList>
    </citation>
    <scope>NUCLEOTIDE SEQUENCE [LARGE SCALE GENOMIC DNA]</scope>
</reference>
<comment type="subcellular location">
    <subcellularLocation>
        <location evidence="1">Cell projection</location>
        <location evidence="1">Cilium</location>
    </subcellularLocation>
    <subcellularLocation>
        <location evidence="2">Cytoplasm</location>
        <location evidence="2">Cytoskeleton</location>
    </subcellularLocation>
</comment>
<reference evidence="8" key="3">
    <citation type="journal article" date="2014" name="Nature">
        <title>Elephant shark genome provides unique insights into gnathostome evolution.</title>
        <authorList>
            <consortium name="International Elephant Shark Genome Sequencing Consortium"/>
            <person name="Venkatesh B."/>
            <person name="Lee A.P."/>
            <person name="Ravi V."/>
            <person name="Maurya A.K."/>
            <person name="Lian M.M."/>
            <person name="Swann J.B."/>
            <person name="Ohta Y."/>
            <person name="Flajnik M.F."/>
            <person name="Sutoh Y."/>
            <person name="Kasahara M."/>
            <person name="Hoon S."/>
            <person name="Gangu V."/>
            <person name="Roy S.W."/>
            <person name="Irimia M."/>
            <person name="Korzh V."/>
            <person name="Kondrychyn I."/>
            <person name="Lim Z.W."/>
            <person name="Tay B.H."/>
            <person name="Tohari S."/>
            <person name="Kong K.W."/>
            <person name="Ho S."/>
            <person name="Lorente-Galdos B."/>
            <person name="Quilez J."/>
            <person name="Marques-Bonet T."/>
            <person name="Raney B.J."/>
            <person name="Ingham P.W."/>
            <person name="Tay A."/>
            <person name="Hillier L.W."/>
            <person name="Minx P."/>
            <person name="Boehm T."/>
            <person name="Wilson R.K."/>
            <person name="Brenner S."/>
            <person name="Warren W.C."/>
        </authorList>
    </citation>
    <scope>NUCLEOTIDE SEQUENCE [LARGE SCALE GENOMIC DNA]</scope>
</reference>
<evidence type="ECO:0000256" key="1">
    <source>
        <dbReference type="ARBA" id="ARBA00004138"/>
    </source>
</evidence>
<evidence type="ECO:0000256" key="3">
    <source>
        <dbReference type="ARBA" id="ARBA00022490"/>
    </source>
</evidence>